<dbReference type="Pfam" id="PF13516">
    <property type="entry name" value="LRR_6"/>
    <property type="match status" value="1"/>
</dbReference>
<evidence type="ECO:0000313" key="5">
    <source>
        <dbReference type="Proteomes" id="UP000694845"/>
    </source>
</evidence>
<dbReference type="RefSeq" id="XP_022092840.1">
    <property type="nucleotide sequence ID" value="XM_022237148.1"/>
</dbReference>
<dbReference type="PANTHER" id="PTHR46312:SF2">
    <property type="entry name" value="NUCLEOTIDE-BINDING OLIGOMERIZATION DOMAIN-CONTAINING PROTEIN 2-LIKE"/>
    <property type="match status" value="1"/>
</dbReference>
<evidence type="ECO:0000256" key="1">
    <source>
        <dbReference type="ARBA" id="ARBA00022741"/>
    </source>
</evidence>
<feature type="domain" description="Death" evidence="3">
    <location>
        <begin position="6"/>
        <end position="95"/>
    </location>
</feature>
<dbReference type="SMART" id="SM00005">
    <property type="entry name" value="DEATH"/>
    <property type="match status" value="1"/>
</dbReference>
<dbReference type="GeneID" id="110980455"/>
<evidence type="ECO:0000259" key="4">
    <source>
        <dbReference type="PROSITE" id="PS50837"/>
    </source>
</evidence>
<dbReference type="InterPro" id="IPR011029">
    <property type="entry name" value="DEATH-like_dom_sf"/>
</dbReference>
<evidence type="ECO:0000259" key="3">
    <source>
        <dbReference type="PROSITE" id="PS50017"/>
    </source>
</evidence>
<reference evidence="6 7" key="1">
    <citation type="submission" date="2025-04" db="UniProtKB">
        <authorList>
            <consortium name="RefSeq"/>
        </authorList>
    </citation>
    <scope>IDENTIFICATION</scope>
</reference>
<dbReference type="PROSITE" id="PS50017">
    <property type="entry name" value="DEATH_DOMAIN"/>
    <property type="match status" value="1"/>
</dbReference>
<dbReference type="Gene3D" id="3.80.10.10">
    <property type="entry name" value="Ribonuclease Inhibitor"/>
    <property type="match status" value="2"/>
</dbReference>
<dbReference type="SUPFAM" id="SSF52540">
    <property type="entry name" value="P-loop containing nucleoside triphosphate hydrolases"/>
    <property type="match status" value="1"/>
</dbReference>
<dbReference type="InterPro" id="IPR032675">
    <property type="entry name" value="LRR_dom_sf"/>
</dbReference>
<dbReference type="RefSeq" id="XP_022092841.1">
    <property type="nucleotide sequence ID" value="XM_022237149.1"/>
</dbReference>
<sequence length="1202" mass="136241">MSSCLSEKKLRLLASNLGEEWKAVATYLGIRRDEVERIQADHWGTEEQIFQMLMIWWQRWDHLNDGSDSIAVAALCESLVKSGRFDAAESLRGLIAQDFNFDVCLAEFTQYYIDTMGLVPLIPWLPSEVKRISDIYVKLKLIERENKAGRVVVRNINSYEDMLRLEYDNGQPVRFILLSGIAGTGKTTIVSKMATDWALQKPESPLSKFSLLVALSVRELKRVPDLGEGIFDQILAKDTNMCRTPLTNYLKSHAEEVLIVLDGADEFNEEGSELPTEGDIIDIISNKILRGCTVLVTTRPHMVDKLCKLNPAFTRIETSGFSDSGVQEYVQKIFKGEKTSVRADLYQVLMESKSLHTLARIPMMLLLICLIWSDERKLPETLTELFREAVFFMMKRHSEKFGKLCEKEDSLEHELMQFVQALGKPALDGLLLPGQKLIFESVEFGSAEMVDKACSLGILSLEKRRRKLRSVHYVTFLHKTLQEAIAGFYWASLFESDMESFYRYRRLLNEENAFNLEYVLRFCCGANVGAAESLLTCVTDVFSKTNPESSMSMESEHLPKSIVWTPISLEAKKERMVQRLWLLMHLEAQSWELHSIDKPMNRYRLIFNFDCSGDERIAFGYLIECASSARMSFLHEIQIVSMSAISGASATIVTEILLQGVMNITDLTIAFVDYKNEEAIHHWQLDLGKALSKMKLQTLSFCGPSVIVDYDISTVFEGLYNSNNSASLQNLTLESVAVNPRYLKKFLEKQGELRCITLRSQHDVDNRQVWGEALGGLQTQALQEMDVRQCVLSDSHEYCLDRSYPKLQILRLIDDDLQEDDIQHVSSLLLKSPKLKELDLSRNNIGRGIQSLAERFPHLDQLQVLKLTDTGLTSKEAITLAGYIPSLVNLQALSLSRYEYSPVIITAEALLTVLQWSCRCPLLKDLDIKQCVLTILDLDEADVSVDLKDGSQMLVDESRSSEGLADGPQMLADELHSSVDLADGLQTVAEEPYSLKGIEDGSQMLADESHSSEVLAEGPQMLAKEPYSSEDLAHGPQVLADEPHPTLKSTIENLDLSSNYFGKWTQQFLRLLKYMPFLKNLDMSSMSLTYADAVCLAEVLPYCQRLQTVHVGDNNQMGNRGLEVLLGVIPELPDLKYLSLPDRGRKPPEMVRECLQHGHRYSIIRYFHHFNRPQIEAVVQVVKRFKGKQNNVDKRAKLIFDV</sequence>
<dbReference type="InterPro" id="IPR001611">
    <property type="entry name" value="Leu-rich_rpt"/>
</dbReference>
<accession>A0A8B7YK85</accession>
<dbReference type="Proteomes" id="UP000694845">
    <property type="component" value="Unplaced"/>
</dbReference>
<keyword evidence="2" id="KW-0067">ATP-binding</keyword>
<dbReference type="PANTHER" id="PTHR46312">
    <property type="entry name" value="NACHT DOMAIN-CONTAINING PROTEIN"/>
    <property type="match status" value="1"/>
</dbReference>
<dbReference type="Pfam" id="PF05729">
    <property type="entry name" value="NACHT"/>
    <property type="match status" value="1"/>
</dbReference>
<dbReference type="SUPFAM" id="SSF52047">
    <property type="entry name" value="RNI-like"/>
    <property type="match status" value="2"/>
</dbReference>
<feature type="domain" description="NACHT" evidence="4">
    <location>
        <begin position="174"/>
        <end position="300"/>
    </location>
</feature>
<dbReference type="Pfam" id="PF00531">
    <property type="entry name" value="Death"/>
    <property type="match status" value="1"/>
</dbReference>
<evidence type="ECO:0000313" key="6">
    <source>
        <dbReference type="RefSeq" id="XP_022092840.1"/>
    </source>
</evidence>
<dbReference type="SUPFAM" id="SSF47986">
    <property type="entry name" value="DEATH domain"/>
    <property type="match status" value="1"/>
</dbReference>
<dbReference type="GO" id="GO:0007165">
    <property type="term" value="P:signal transduction"/>
    <property type="evidence" value="ECO:0007669"/>
    <property type="project" value="InterPro"/>
</dbReference>
<dbReference type="InterPro" id="IPR000488">
    <property type="entry name" value="Death_dom"/>
</dbReference>
<protein>
    <submittedName>
        <fullName evidence="6 7">NACHT, LRR and PYD domains-containing protein 3-like</fullName>
    </submittedName>
</protein>
<gene>
    <name evidence="6 7" type="primary">LOC110980455</name>
</gene>
<dbReference type="KEGG" id="aplc:110980455"/>
<dbReference type="PROSITE" id="PS50837">
    <property type="entry name" value="NACHT"/>
    <property type="match status" value="1"/>
</dbReference>
<dbReference type="InterPro" id="IPR007111">
    <property type="entry name" value="NACHT_NTPase"/>
</dbReference>
<keyword evidence="1" id="KW-0547">Nucleotide-binding</keyword>
<dbReference type="InterPro" id="IPR027417">
    <property type="entry name" value="P-loop_NTPase"/>
</dbReference>
<dbReference type="GO" id="GO:0005524">
    <property type="term" value="F:ATP binding"/>
    <property type="evidence" value="ECO:0007669"/>
    <property type="project" value="UniProtKB-KW"/>
</dbReference>
<name>A0A8B7YK85_ACAPL</name>
<evidence type="ECO:0000313" key="7">
    <source>
        <dbReference type="RefSeq" id="XP_022092841.1"/>
    </source>
</evidence>
<proteinExistence type="predicted"/>
<keyword evidence="5" id="KW-1185">Reference proteome</keyword>
<dbReference type="OrthoDB" id="120976at2759"/>
<evidence type="ECO:0000256" key="2">
    <source>
        <dbReference type="ARBA" id="ARBA00022840"/>
    </source>
</evidence>
<dbReference type="Gene3D" id="1.10.533.10">
    <property type="entry name" value="Death Domain, Fas"/>
    <property type="match status" value="1"/>
</dbReference>
<dbReference type="AlphaFoldDB" id="A0A8B7YK85"/>
<dbReference type="Gene3D" id="3.40.50.300">
    <property type="entry name" value="P-loop containing nucleotide triphosphate hydrolases"/>
    <property type="match status" value="1"/>
</dbReference>
<organism evidence="5 6">
    <name type="scientific">Acanthaster planci</name>
    <name type="common">Crown-of-thorns starfish</name>
    <dbReference type="NCBI Taxonomy" id="133434"/>
    <lineage>
        <taxon>Eukaryota</taxon>
        <taxon>Metazoa</taxon>
        <taxon>Echinodermata</taxon>
        <taxon>Eleutherozoa</taxon>
        <taxon>Asterozoa</taxon>
        <taxon>Asteroidea</taxon>
        <taxon>Valvatacea</taxon>
        <taxon>Valvatida</taxon>
        <taxon>Acanthasteridae</taxon>
        <taxon>Acanthaster</taxon>
    </lineage>
</organism>